<dbReference type="InterPro" id="IPR003661">
    <property type="entry name" value="HisK_dim/P_dom"/>
</dbReference>
<dbReference type="SUPFAM" id="SSF52402">
    <property type="entry name" value="Adenine nucleotide alpha hydrolases-like"/>
    <property type="match status" value="1"/>
</dbReference>
<dbReference type="Gene3D" id="3.30.565.10">
    <property type="entry name" value="Histidine kinase-like ATPase, C-terminal domain"/>
    <property type="match status" value="1"/>
</dbReference>
<dbReference type="SUPFAM" id="SSF52540">
    <property type="entry name" value="P-loop containing nucleoside triphosphate hydrolases"/>
    <property type="match status" value="1"/>
</dbReference>
<dbReference type="Gene3D" id="3.40.50.620">
    <property type="entry name" value="HUPs"/>
    <property type="match status" value="1"/>
</dbReference>
<gene>
    <name evidence="15" type="ORF">LMG27198_44370</name>
</gene>
<reference evidence="15" key="1">
    <citation type="journal article" date="2023" name="Int. J. Syst. Evol. Microbiol.">
        <title>Methylocystis iwaonis sp. nov., a type II methane-oxidizing bacterium from surface soil of a rice paddy field in Japan, and emended description of the genus Methylocystis (ex Whittenbury et al. 1970) Bowman et al. 1993.</title>
        <authorList>
            <person name="Kaise H."/>
            <person name="Sawadogo J.B."/>
            <person name="Alam M.S."/>
            <person name="Ueno C."/>
            <person name="Dianou D."/>
            <person name="Shinjo R."/>
            <person name="Asakawa S."/>
        </authorList>
    </citation>
    <scope>NUCLEOTIDE SEQUENCE</scope>
    <source>
        <strain evidence="15">LMG27198</strain>
    </source>
</reference>
<dbReference type="FunFam" id="3.40.50.300:FF:000483">
    <property type="entry name" value="Sensor histidine kinase KdpD"/>
    <property type="match status" value="1"/>
</dbReference>
<dbReference type="InterPro" id="IPR005467">
    <property type="entry name" value="His_kinase_dom"/>
</dbReference>
<dbReference type="PRINTS" id="PR00344">
    <property type="entry name" value="BCTRLSENSOR"/>
</dbReference>
<dbReference type="CDD" id="cd00075">
    <property type="entry name" value="HATPase"/>
    <property type="match status" value="1"/>
</dbReference>
<dbReference type="Pfam" id="PF02702">
    <property type="entry name" value="KdpD"/>
    <property type="match status" value="1"/>
</dbReference>
<dbReference type="GO" id="GO:0005737">
    <property type="term" value="C:cytoplasm"/>
    <property type="evidence" value="ECO:0007669"/>
    <property type="project" value="UniProtKB-ARBA"/>
</dbReference>
<keyword evidence="10 13" id="KW-1133">Transmembrane helix</keyword>
<dbReference type="Gene3D" id="1.10.287.130">
    <property type="match status" value="1"/>
</dbReference>
<dbReference type="PANTHER" id="PTHR45569:SF1">
    <property type="entry name" value="SENSOR PROTEIN KDPD"/>
    <property type="match status" value="1"/>
</dbReference>
<feature type="transmembrane region" description="Helical" evidence="13">
    <location>
        <begin position="400"/>
        <end position="421"/>
    </location>
</feature>
<comment type="subcellular location">
    <subcellularLocation>
        <location evidence="2">Membrane</location>
        <topology evidence="2">Multi-pass membrane protein</topology>
    </subcellularLocation>
</comment>
<keyword evidence="8 15" id="KW-0418">Kinase</keyword>
<evidence type="ECO:0000313" key="16">
    <source>
        <dbReference type="Proteomes" id="UP001144323"/>
    </source>
</evidence>
<dbReference type="InterPro" id="IPR003852">
    <property type="entry name" value="Sig_transdc_His_kinase_KdpD_N"/>
</dbReference>
<dbReference type="SUPFAM" id="SSF55874">
    <property type="entry name" value="ATPase domain of HSP90 chaperone/DNA topoisomerase II/histidine kinase"/>
    <property type="match status" value="1"/>
</dbReference>
<dbReference type="SUPFAM" id="SSF47384">
    <property type="entry name" value="Homodimeric domain of signal transducing histidine kinase"/>
    <property type="match status" value="1"/>
</dbReference>
<dbReference type="SMART" id="SM00387">
    <property type="entry name" value="HATPase_c"/>
    <property type="match status" value="1"/>
</dbReference>
<evidence type="ECO:0000256" key="1">
    <source>
        <dbReference type="ARBA" id="ARBA00000085"/>
    </source>
</evidence>
<name>A0A9W6GZ05_9HYPH</name>
<dbReference type="SMART" id="SM00388">
    <property type="entry name" value="HisKA"/>
    <property type="match status" value="1"/>
</dbReference>
<feature type="transmembrane region" description="Helical" evidence="13">
    <location>
        <begin position="433"/>
        <end position="460"/>
    </location>
</feature>
<dbReference type="Gene3D" id="3.30.450.40">
    <property type="match status" value="1"/>
</dbReference>
<dbReference type="InterPro" id="IPR027417">
    <property type="entry name" value="P-loop_NTPase"/>
</dbReference>
<dbReference type="InterPro" id="IPR003018">
    <property type="entry name" value="GAF"/>
</dbReference>
<evidence type="ECO:0000256" key="3">
    <source>
        <dbReference type="ARBA" id="ARBA00012438"/>
    </source>
</evidence>
<protein>
    <recommendedName>
        <fullName evidence="3">histidine kinase</fullName>
        <ecNumber evidence="3">2.7.13.3</ecNumber>
    </recommendedName>
</protein>
<dbReference type="InterPro" id="IPR003594">
    <property type="entry name" value="HATPase_dom"/>
</dbReference>
<dbReference type="GO" id="GO:0000155">
    <property type="term" value="F:phosphorelay sensor kinase activity"/>
    <property type="evidence" value="ECO:0007669"/>
    <property type="project" value="InterPro"/>
</dbReference>
<proteinExistence type="predicted"/>
<dbReference type="Gene3D" id="1.20.120.620">
    <property type="entry name" value="Backbone structure of the membrane domain of e. Coli histidine kinase receptor kdpd"/>
    <property type="match status" value="1"/>
</dbReference>
<dbReference type="Pfam" id="PF13492">
    <property type="entry name" value="GAF_3"/>
    <property type="match status" value="1"/>
</dbReference>
<sequence length="898" mass="98754">MAAPETDFDRRPDPEALLALAEQEKSGKLCVFLGAAPGVGKTYAMLRRARSARDEGIDVVIGLAETHGRRETEELTVGLEVLPRRKAEYKGRTIEEFDIDAALARKPQLIIVDELAHTNAPDSRHPKRWQDVDELLRAGVNVWTALNIQHLESLADIVSKITGVSVRETVPDRVLQEAADVVLVDITPDELLQRLKEGKVYVPETAQRAIQNFFTPRNLTALRELALRRTADRVDDQMVGFLRQGAIEGPWATTERLLACVGPDASSQKVVRIAARLATGLNAPWIALHVARAGDDEQDAESVKQIHDALHLAERLGAQIERISGSDLAGEVLRYARRENITQIVVGRSRASYFGRLFRWSLTDEIVRRSDDVSVQVVMGDGREQATKKRRWFRPGNTHYWTGTSAAILSVALTVCAGYLLDRWLSLSNLSVIFLVPVVLCAAWFGLLPAIMAAVLGFFACDFFFVDPRYQLTIRDPSEFLALVVFLVVAFVTGMLASRVRQHSEFMRTRAEAAQSLFEFSRNLSGAANLEEVLWAAVAQIQKSLDARCVVLIPNADELAPSAAWPPLDELDPGETSAARWTLEKAEPAGWRTGTLPNVRFQFRPLSTTRGVLAVAGVQFRQPNEPLSAQQERTLTALLEQTAIAIDRSMLVGEAVKAAALEENEKLRMTLLSSLSHDLRTPLTSITGAVTSLRQLGEKMSQDDRQDLLASIEEETGRLSRFISNLIEMSRIEAGAVAPRREFVEVGDAVRAAVERSRKVFPDLNVSVSLSQGLPLIKGDVNLLSNVLFNLLDNANKYGGGSAAVYARREGGDVVISVTDEGQGVKPVDLERIFEKFYRGGRVDGRKAGTGLGLSICRGLVGAMGGTIIAQSPAIRRRGTRLVLRFPIPEQPRQGKAA</sequence>
<dbReference type="GO" id="GO:0005524">
    <property type="term" value="F:ATP binding"/>
    <property type="evidence" value="ECO:0007669"/>
    <property type="project" value="UniProtKB-KW"/>
</dbReference>
<dbReference type="Pfam" id="PF00582">
    <property type="entry name" value="Usp"/>
    <property type="match status" value="1"/>
</dbReference>
<dbReference type="InterPro" id="IPR036890">
    <property type="entry name" value="HATPase_C_sf"/>
</dbReference>
<dbReference type="InterPro" id="IPR004358">
    <property type="entry name" value="Sig_transdc_His_kin-like_C"/>
</dbReference>
<dbReference type="SUPFAM" id="SSF55781">
    <property type="entry name" value="GAF domain-like"/>
    <property type="match status" value="1"/>
</dbReference>
<dbReference type="Pfam" id="PF13493">
    <property type="entry name" value="DUF4118"/>
    <property type="match status" value="1"/>
</dbReference>
<dbReference type="InterPro" id="IPR025201">
    <property type="entry name" value="KdpD_TM"/>
</dbReference>
<keyword evidence="5" id="KW-0808">Transferase</keyword>
<dbReference type="InterPro" id="IPR029016">
    <property type="entry name" value="GAF-like_dom_sf"/>
</dbReference>
<comment type="caution">
    <text evidence="15">The sequence shown here is derived from an EMBL/GenBank/DDBJ whole genome shotgun (WGS) entry which is preliminary data.</text>
</comment>
<evidence type="ECO:0000259" key="14">
    <source>
        <dbReference type="PROSITE" id="PS50109"/>
    </source>
</evidence>
<keyword evidence="11" id="KW-0902">Two-component regulatory system</keyword>
<keyword evidence="9" id="KW-0067">ATP-binding</keyword>
<evidence type="ECO:0000256" key="9">
    <source>
        <dbReference type="ARBA" id="ARBA00022840"/>
    </source>
</evidence>
<dbReference type="InterPro" id="IPR006016">
    <property type="entry name" value="UspA"/>
</dbReference>
<evidence type="ECO:0000256" key="13">
    <source>
        <dbReference type="SAM" id="Phobius"/>
    </source>
</evidence>
<organism evidence="15 16">
    <name type="scientific">Methylocystis echinoides</name>
    <dbReference type="NCBI Taxonomy" id="29468"/>
    <lineage>
        <taxon>Bacteria</taxon>
        <taxon>Pseudomonadati</taxon>
        <taxon>Pseudomonadota</taxon>
        <taxon>Alphaproteobacteria</taxon>
        <taxon>Hyphomicrobiales</taxon>
        <taxon>Methylocystaceae</taxon>
        <taxon>Methylocystis</taxon>
    </lineage>
</organism>
<dbReference type="InterPro" id="IPR036097">
    <property type="entry name" value="HisK_dim/P_sf"/>
</dbReference>
<evidence type="ECO:0000256" key="5">
    <source>
        <dbReference type="ARBA" id="ARBA00022679"/>
    </source>
</evidence>
<evidence type="ECO:0000313" key="15">
    <source>
        <dbReference type="EMBL" id="GLI95445.1"/>
    </source>
</evidence>
<evidence type="ECO:0000256" key="8">
    <source>
        <dbReference type="ARBA" id="ARBA00022777"/>
    </source>
</evidence>
<dbReference type="Gene3D" id="3.40.50.300">
    <property type="entry name" value="P-loop containing nucleotide triphosphate hydrolases"/>
    <property type="match status" value="1"/>
</dbReference>
<dbReference type="EMBL" id="BSEC01000003">
    <property type="protein sequence ID" value="GLI95445.1"/>
    <property type="molecule type" value="Genomic_DNA"/>
</dbReference>
<dbReference type="Pfam" id="PF00512">
    <property type="entry name" value="HisKA"/>
    <property type="match status" value="1"/>
</dbReference>
<dbReference type="Pfam" id="PF02518">
    <property type="entry name" value="HATPase_c"/>
    <property type="match status" value="1"/>
</dbReference>
<feature type="domain" description="Histidine kinase" evidence="14">
    <location>
        <begin position="674"/>
        <end position="890"/>
    </location>
</feature>
<evidence type="ECO:0000256" key="11">
    <source>
        <dbReference type="ARBA" id="ARBA00023012"/>
    </source>
</evidence>
<evidence type="ECO:0000256" key="4">
    <source>
        <dbReference type="ARBA" id="ARBA00022553"/>
    </source>
</evidence>
<keyword evidence="4" id="KW-0597">Phosphoprotein</keyword>
<dbReference type="PANTHER" id="PTHR45569">
    <property type="entry name" value="SENSOR PROTEIN KDPD"/>
    <property type="match status" value="1"/>
</dbReference>
<evidence type="ECO:0000256" key="10">
    <source>
        <dbReference type="ARBA" id="ARBA00022989"/>
    </source>
</evidence>
<evidence type="ECO:0000256" key="12">
    <source>
        <dbReference type="ARBA" id="ARBA00023136"/>
    </source>
</evidence>
<dbReference type="CDD" id="cd00082">
    <property type="entry name" value="HisKA"/>
    <property type="match status" value="1"/>
</dbReference>
<keyword evidence="16" id="KW-1185">Reference proteome</keyword>
<dbReference type="RefSeq" id="WP_281806249.1">
    <property type="nucleotide sequence ID" value="NZ_BSEC01000003.1"/>
</dbReference>
<dbReference type="InterPro" id="IPR014729">
    <property type="entry name" value="Rossmann-like_a/b/a_fold"/>
</dbReference>
<evidence type="ECO:0000256" key="6">
    <source>
        <dbReference type="ARBA" id="ARBA00022692"/>
    </source>
</evidence>
<dbReference type="PROSITE" id="PS50109">
    <property type="entry name" value="HIS_KIN"/>
    <property type="match status" value="1"/>
</dbReference>
<dbReference type="InterPro" id="IPR038318">
    <property type="entry name" value="KdpD_sf"/>
</dbReference>
<accession>A0A9W6GZ05</accession>
<dbReference type="InterPro" id="IPR052023">
    <property type="entry name" value="Histidine_kinase_KdpD"/>
</dbReference>
<keyword evidence="6 13" id="KW-0812">Transmembrane</keyword>
<evidence type="ECO:0000256" key="7">
    <source>
        <dbReference type="ARBA" id="ARBA00022741"/>
    </source>
</evidence>
<evidence type="ECO:0000256" key="2">
    <source>
        <dbReference type="ARBA" id="ARBA00004141"/>
    </source>
</evidence>
<keyword evidence="7" id="KW-0547">Nucleotide-binding</keyword>
<feature type="transmembrane region" description="Helical" evidence="13">
    <location>
        <begin position="480"/>
        <end position="500"/>
    </location>
</feature>
<dbReference type="Proteomes" id="UP001144323">
    <property type="component" value="Unassembled WGS sequence"/>
</dbReference>
<keyword evidence="12 13" id="KW-0472">Membrane</keyword>
<dbReference type="GO" id="GO:0005886">
    <property type="term" value="C:plasma membrane"/>
    <property type="evidence" value="ECO:0007669"/>
    <property type="project" value="TreeGrafter"/>
</dbReference>
<dbReference type="AlphaFoldDB" id="A0A9W6GZ05"/>
<comment type="catalytic activity">
    <reaction evidence="1">
        <text>ATP + protein L-histidine = ADP + protein N-phospho-L-histidine.</text>
        <dbReference type="EC" id="2.7.13.3"/>
    </reaction>
</comment>
<dbReference type="EC" id="2.7.13.3" evidence="3"/>